<evidence type="ECO:0000256" key="3">
    <source>
        <dbReference type="SAM" id="Phobius"/>
    </source>
</evidence>
<accession>A0A7V3N613</accession>
<keyword evidence="3" id="KW-1133">Transmembrane helix</keyword>
<dbReference type="SUPFAM" id="SSF56601">
    <property type="entry name" value="beta-lactamase/transpeptidase-like"/>
    <property type="match status" value="1"/>
</dbReference>
<reference evidence="6" key="1">
    <citation type="journal article" date="2020" name="mSystems">
        <title>Genome- and Community-Level Interaction Insights into Carbon Utilization and Element Cycling Functions of Hydrothermarchaeota in Hydrothermal Sediment.</title>
        <authorList>
            <person name="Zhou Z."/>
            <person name="Liu Y."/>
            <person name="Xu W."/>
            <person name="Pan J."/>
            <person name="Luo Z.H."/>
            <person name="Li M."/>
        </authorList>
    </citation>
    <scope>NUCLEOTIDE SEQUENCE [LARGE SCALE GENOMIC DNA]</scope>
    <source>
        <strain evidence="6">SpSt-757</strain>
    </source>
</reference>
<dbReference type="InterPro" id="IPR036138">
    <property type="entry name" value="PBP_dimer_sf"/>
</dbReference>
<comment type="caution">
    <text evidence="6">The sequence shown here is derived from an EMBL/GenBank/DDBJ whole genome shotgun (WGS) entry which is preliminary data.</text>
</comment>
<dbReference type="GO" id="GO:0005886">
    <property type="term" value="C:plasma membrane"/>
    <property type="evidence" value="ECO:0007669"/>
    <property type="project" value="TreeGrafter"/>
</dbReference>
<dbReference type="Gene3D" id="3.90.1310.10">
    <property type="entry name" value="Penicillin-binding protein 2a (Domain 2)"/>
    <property type="match status" value="1"/>
</dbReference>
<evidence type="ECO:0000313" key="6">
    <source>
        <dbReference type="EMBL" id="HFZ08910.1"/>
    </source>
</evidence>
<dbReference type="PANTHER" id="PTHR30627">
    <property type="entry name" value="PEPTIDOGLYCAN D,D-TRANSPEPTIDASE"/>
    <property type="match status" value="1"/>
</dbReference>
<comment type="subcellular location">
    <subcellularLocation>
        <location evidence="1">Membrane</location>
    </subcellularLocation>
</comment>
<keyword evidence="2 3" id="KW-0472">Membrane</keyword>
<feature type="domain" description="Penicillin-binding protein transpeptidase" evidence="4">
    <location>
        <begin position="234"/>
        <end position="528"/>
    </location>
</feature>
<dbReference type="Pfam" id="PF00905">
    <property type="entry name" value="Transpeptidase"/>
    <property type="match status" value="1"/>
</dbReference>
<dbReference type="Gene3D" id="3.30.450.330">
    <property type="match status" value="1"/>
</dbReference>
<dbReference type="EMBL" id="DTGG01000071">
    <property type="protein sequence ID" value="HFZ08910.1"/>
    <property type="molecule type" value="Genomic_DNA"/>
</dbReference>
<dbReference type="InterPro" id="IPR050515">
    <property type="entry name" value="Beta-lactam/transpept"/>
</dbReference>
<protein>
    <submittedName>
        <fullName evidence="6">Penicillin-binding protein 2</fullName>
    </submittedName>
</protein>
<dbReference type="InterPro" id="IPR001460">
    <property type="entry name" value="PCN-bd_Tpept"/>
</dbReference>
<evidence type="ECO:0000259" key="5">
    <source>
        <dbReference type="Pfam" id="PF03717"/>
    </source>
</evidence>
<dbReference type="AlphaFoldDB" id="A0A7V3N613"/>
<dbReference type="PANTHER" id="PTHR30627:SF1">
    <property type="entry name" value="PEPTIDOGLYCAN D,D-TRANSPEPTIDASE FTSI"/>
    <property type="match status" value="1"/>
</dbReference>
<dbReference type="InterPro" id="IPR012338">
    <property type="entry name" value="Beta-lactam/transpept-like"/>
</dbReference>
<keyword evidence="3" id="KW-0812">Transmembrane</keyword>
<proteinExistence type="predicted"/>
<dbReference type="GO" id="GO:0071555">
    <property type="term" value="P:cell wall organization"/>
    <property type="evidence" value="ECO:0007669"/>
    <property type="project" value="TreeGrafter"/>
</dbReference>
<gene>
    <name evidence="6" type="ORF">ENV41_02115</name>
</gene>
<dbReference type="GO" id="GO:0008658">
    <property type="term" value="F:penicillin binding"/>
    <property type="evidence" value="ECO:0007669"/>
    <property type="project" value="InterPro"/>
</dbReference>
<organism evidence="6">
    <name type="scientific">candidate division CPR3 bacterium</name>
    <dbReference type="NCBI Taxonomy" id="2268181"/>
    <lineage>
        <taxon>Bacteria</taxon>
        <taxon>Bacteria division CPR3</taxon>
    </lineage>
</organism>
<dbReference type="SUPFAM" id="SSF56519">
    <property type="entry name" value="Penicillin binding protein dimerisation domain"/>
    <property type="match status" value="1"/>
</dbReference>
<feature type="domain" description="Penicillin-binding protein dimerisation" evidence="5">
    <location>
        <begin position="49"/>
        <end position="191"/>
    </location>
</feature>
<sequence>MRAKTIFLTALPISVYAFFIVYIFLLQTTPLGSKYRELGEEQILISLPIQGERGIIYDRNGNPLVVNVPTLKIYKVKPKLTPYAVKTLYKYQGNGAQIYASKLQNRKMHTKIADFKFCSTTLREFQNSSEVLQRIVKDRYYPYGEALAPLTGCIGEDENPLGGLELVLDSYIRGKPGKILYIRDAKGNLIKLNKNQDKDPESGKSIVTTINLTLQEFCYYALKQRIQETGASKGFIVVTNPQTGEILALAVYPSANPNDKIPSKNIAIEDPYEPGSTFKLITYASALENKIVKLSDTINTENGKYSYYNHLITDEHPHPQLSVREAFAYSSNIAAAKIGIMLGPQKLYRTAQKFGIGCPTGINLPGESAPPILKPSKWSNLRTANFAYGYGVMVNGIQMAMAYGAVANGGLLLLPRIIKQGKPIVVRRAINKELADTLKEMMRDVVVYGTGKKAEVPGLDVCGKTGTAKNLDPETGNYTSDAMTSSFIGFFPKDNPKYLIYVVIFEPKGPLYLRYGGEVAAPLFRKIAEFIAGGSDATFATCKRF</sequence>
<evidence type="ECO:0000259" key="4">
    <source>
        <dbReference type="Pfam" id="PF00905"/>
    </source>
</evidence>
<feature type="transmembrane region" description="Helical" evidence="3">
    <location>
        <begin position="6"/>
        <end position="26"/>
    </location>
</feature>
<dbReference type="Gene3D" id="3.40.710.10">
    <property type="entry name" value="DD-peptidase/beta-lactamase superfamily"/>
    <property type="match status" value="1"/>
</dbReference>
<dbReference type="Pfam" id="PF03717">
    <property type="entry name" value="PBP_dimer"/>
    <property type="match status" value="1"/>
</dbReference>
<dbReference type="InterPro" id="IPR005311">
    <property type="entry name" value="PBP_dimer"/>
</dbReference>
<name>A0A7V3N613_UNCC3</name>
<evidence type="ECO:0000256" key="1">
    <source>
        <dbReference type="ARBA" id="ARBA00004370"/>
    </source>
</evidence>
<evidence type="ECO:0000256" key="2">
    <source>
        <dbReference type="ARBA" id="ARBA00023136"/>
    </source>
</evidence>